<dbReference type="Pfam" id="PF22692">
    <property type="entry name" value="LlgE_F_G_D1"/>
    <property type="match status" value="1"/>
</dbReference>
<dbReference type="InterPro" id="IPR037925">
    <property type="entry name" value="FlgE/F/G-like"/>
</dbReference>
<dbReference type="GO" id="GO:0030694">
    <property type="term" value="C:bacterial-type flagellum basal body, rod"/>
    <property type="evidence" value="ECO:0007669"/>
    <property type="project" value="InterPro"/>
</dbReference>
<dbReference type="AlphaFoldDB" id="A0A7V5VF52"/>
<dbReference type="InterPro" id="IPR020013">
    <property type="entry name" value="Flagellar_FlgE/F/G"/>
</dbReference>
<evidence type="ECO:0000256" key="1">
    <source>
        <dbReference type="ARBA" id="ARBA00004117"/>
    </source>
</evidence>
<dbReference type="InterPro" id="IPR012836">
    <property type="entry name" value="FlgF"/>
</dbReference>
<dbReference type="InterPro" id="IPR010930">
    <property type="entry name" value="Flg_bb/hook_C_dom"/>
</dbReference>
<name>A0A7V5VF52_CALAY</name>
<dbReference type="Pfam" id="PF06429">
    <property type="entry name" value="Flg_bbr_C"/>
    <property type="match status" value="1"/>
</dbReference>
<dbReference type="NCBIfam" id="TIGR02490">
    <property type="entry name" value="flgF"/>
    <property type="match status" value="1"/>
</dbReference>
<evidence type="ECO:0000256" key="3">
    <source>
        <dbReference type="ARBA" id="ARBA00023143"/>
    </source>
</evidence>
<feature type="domain" description="Flagellar basal-body/hook protein C-terminal" evidence="5">
    <location>
        <begin position="188"/>
        <end position="232"/>
    </location>
</feature>
<evidence type="ECO:0000313" key="7">
    <source>
        <dbReference type="EMBL" id="HHM02455.1"/>
    </source>
</evidence>
<keyword evidence="7" id="KW-0966">Cell projection</keyword>
<dbReference type="PANTHER" id="PTHR30435">
    <property type="entry name" value="FLAGELLAR PROTEIN"/>
    <property type="match status" value="1"/>
</dbReference>
<evidence type="ECO:0000256" key="4">
    <source>
        <dbReference type="RuleBase" id="RU362116"/>
    </source>
</evidence>
<dbReference type="SUPFAM" id="SSF117143">
    <property type="entry name" value="Flagellar hook protein flgE"/>
    <property type="match status" value="1"/>
</dbReference>
<comment type="similarity">
    <text evidence="2 4">Belongs to the flagella basal body rod proteins family.</text>
</comment>
<accession>A0A7V5VF52</accession>
<organism evidence="7">
    <name type="scientific">Caldithrix abyssi</name>
    <dbReference type="NCBI Taxonomy" id="187145"/>
    <lineage>
        <taxon>Bacteria</taxon>
        <taxon>Pseudomonadati</taxon>
        <taxon>Calditrichota</taxon>
        <taxon>Calditrichia</taxon>
        <taxon>Calditrichales</taxon>
        <taxon>Calditrichaceae</taxon>
        <taxon>Caldithrix</taxon>
    </lineage>
</organism>
<dbReference type="InterPro" id="IPR053967">
    <property type="entry name" value="LlgE_F_G-like_D1"/>
</dbReference>
<dbReference type="PANTHER" id="PTHR30435:SF19">
    <property type="entry name" value="FLAGELLAR BASAL-BODY ROD PROTEIN FLGG"/>
    <property type="match status" value="1"/>
</dbReference>
<evidence type="ECO:0000259" key="6">
    <source>
        <dbReference type="Pfam" id="PF22692"/>
    </source>
</evidence>
<dbReference type="GO" id="GO:0071978">
    <property type="term" value="P:bacterial-type flagellum-dependent swarming motility"/>
    <property type="evidence" value="ECO:0007669"/>
    <property type="project" value="TreeGrafter"/>
</dbReference>
<keyword evidence="3 4" id="KW-0975">Bacterial flagellum</keyword>
<feature type="non-terminal residue" evidence="7">
    <location>
        <position position="1"/>
    </location>
</feature>
<dbReference type="Proteomes" id="UP000885771">
    <property type="component" value="Unassembled WGS sequence"/>
</dbReference>
<keyword evidence="7" id="KW-0282">Flagellum</keyword>
<gene>
    <name evidence="7" type="primary">flgF</name>
    <name evidence="7" type="ORF">ENJ15_05525</name>
</gene>
<comment type="caution">
    <text evidence="7">The sequence shown here is derived from an EMBL/GenBank/DDBJ whole genome shotgun (WGS) entry which is preliminary data.</text>
</comment>
<keyword evidence="7" id="KW-0969">Cilium</keyword>
<sequence>HMQFELTKLKQAMMGQVDRNNVVANNLSNITTTGFKKDEYFFHTLEDELDISKSMSQATDYAQGDLRTTGNPLDVAISGNGFFTVERGDGEAYTRNGSFRIDDDGVLRTREGLPVLGEGGWVNLFTDFGTPSQITITEKGEVFADGELMDRLVITDFENAGALRKVGASLFEAGDGALAYEVEEPNVKQGYLEDSNVNPAQEMIELIEVQRQFESMQRMVRTLDDVYKSAVNKVGIYR</sequence>
<comment type="subcellular location">
    <subcellularLocation>
        <location evidence="1 4">Bacterial flagellum basal body</location>
    </subcellularLocation>
</comment>
<reference evidence="7" key="1">
    <citation type="journal article" date="2020" name="mSystems">
        <title>Genome- and Community-Level Interaction Insights into Carbon Utilization and Element Cycling Functions of Hydrothermarchaeota in Hydrothermal Sediment.</title>
        <authorList>
            <person name="Zhou Z."/>
            <person name="Liu Y."/>
            <person name="Xu W."/>
            <person name="Pan J."/>
            <person name="Luo Z.H."/>
            <person name="Li M."/>
        </authorList>
    </citation>
    <scope>NUCLEOTIDE SEQUENCE [LARGE SCALE GENOMIC DNA]</scope>
    <source>
        <strain evidence="7">HyVt-460</strain>
    </source>
</reference>
<evidence type="ECO:0000256" key="2">
    <source>
        <dbReference type="ARBA" id="ARBA00009677"/>
    </source>
</evidence>
<evidence type="ECO:0000259" key="5">
    <source>
        <dbReference type="Pfam" id="PF06429"/>
    </source>
</evidence>
<proteinExistence type="inferred from homology"/>
<dbReference type="EMBL" id="DRLI01000210">
    <property type="protein sequence ID" value="HHM02455.1"/>
    <property type="molecule type" value="Genomic_DNA"/>
</dbReference>
<feature type="domain" description="Flagellar hook protein FlgE/F/G-like D1" evidence="6">
    <location>
        <begin position="76"/>
        <end position="143"/>
    </location>
</feature>
<dbReference type="NCBIfam" id="TIGR03506">
    <property type="entry name" value="FlgEFG_subfam"/>
    <property type="match status" value="1"/>
</dbReference>
<protein>
    <submittedName>
        <fullName evidence="7">Flagellar basal-body rod protein FlgF</fullName>
    </submittedName>
</protein>